<accession>A0A3D8REE7</accession>
<dbReference type="EMBL" id="PDLN01000011">
    <property type="protein sequence ID" value="RDW72234.1"/>
    <property type="molecule type" value="Genomic_DNA"/>
</dbReference>
<feature type="compositionally biased region" description="Basic and acidic residues" evidence="2">
    <location>
        <begin position="96"/>
        <end position="105"/>
    </location>
</feature>
<evidence type="ECO:0000256" key="2">
    <source>
        <dbReference type="SAM" id="MobiDB-lite"/>
    </source>
</evidence>
<evidence type="ECO:0000256" key="1">
    <source>
        <dbReference type="SAM" id="Coils"/>
    </source>
</evidence>
<evidence type="ECO:0000313" key="3">
    <source>
        <dbReference type="EMBL" id="RDW72234.1"/>
    </source>
</evidence>
<protein>
    <submittedName>
        <fullName evidence="3">Uncharacterized protein</fullName>
    </submittedName>
</protein>
<feature type="region of interest" description="Disordered" evidence="2">
    <location>
        <begin position="527"/>
        <end position="601"/>
    </location>
</feature>
<organism evidence="3 4">
    <name type="scientific">Coleophoma crateriformis</name>
    <dbReference type="NCBI Taxonomy" id="565419"/>
    <lineage>
        <taxon>Eukaryota</taxon>
        <taxon>Fungi</taxon>
        <taxon>Dikarya</taxon>
        <taxon>Ascomycota</taxon>
        <taxon>Pezizomycotina</taxon>
        <taxon>Leotiomycetes</taxon>
        <taxon>Helotiales</taxon>
        <taxon>Dermateaceae</taxon>
        <taxon>Coleophoma</taxon>
    </lineage>
</organism>
<comment type="caution">
    <text evidence="3">The sequence shown here is derived from an EMBL/GenBank/DDBJ whole genome shotgun (WGS) entry which is preliminary data.</text>
</comment>
<keyword evidence="4" id="KW-1185">Reference proteome</keyword>
<keyword evidence="1" id="KW-0175">Coiled coil</keyword>
<dbReference type="Proteomes" id="UP000256328">
    <property type="component" value="Unassembled WGS sequence"/>
</dbReference>
<evidence type="ECO:0000313" key="4">
    <source>
        <dbReference type="Proteomes" id="UP000256328"/>
    </source>
</evidence>
<feature type="region of interest" description="Disordered" evidence="2">
    <location>
        <begin position="1"/>
        <end position="119"/>
    </location>
</feature>
<dbReference type="AlphaFoldDB" id="A0A3D8REE7"/>
<sequence>MAPHSTARENAESQAQNNIKPKQDRPQLPQTYRGPRGVTFTDDKDKDGDDWRDSQPESEGLPDETLRQTAEVRRKSGLDRLHSQPRPRQSGPAVLVDHDGLEGSRTRGTGARTTHHQSFSYTGGQAVPYGYNNGYFPSPNLFSADPFPPYHGANTFSTGPCYPNPHPLGLFPPNPYPSKFYPSGPYQSSPEYGAGTYPASPYVTSPYRTSPHGMNLYPSNPYYTTTPYAADPTFIPSQGIHHQFQQNPPAKRPPHSVDNEVEKVKRELENLKMEESARRQQERDRRRMEEYWKKKEKEDALEKEKEAKQNFEKLKRQKEHHEAKVQHQKVLRAKRAAAEEQQLTEIIKTTVERETREALEKMVATKQEEDKLRLQDASREREKERMLIELMDFIDERRRLDSRSWDGGSVRDSLGGTGRSRLDWMPPEFVAPGRAAELTRTQIEQIVLEVLQRRLPDLEPQIPFSDNHMFSSAGYHERPLRRPHPRSYTSDPLVVDRSPQHAGVRGTEGILPEWLSPRTIISDQYASPEFNGSVTSPRSSTAFQEEPTRRPSLRKRNPSQSRAPRGNDPRYRSNQDVHDGQEVSTRDLGDSGFPFFSDAQDNEIRNRPIRLQLDNTRQDTANFGGEKMTVMSSAEAGRSKHRAATAHSVSTTDYLSRESDTDQPLAPLSSRYTEYASAPPAVPDPPSLG</sequence>
<feature type="compositionally biased region" description="Basic and acidic residues" evidence="2">
    <location>
        <begin position="64"/>
        <end position="82"/>
    </location>
</feature>
<feature type="region of interest" description="Disordered" evidence="2">
    <location>
        <begin position="475"/>
        <end position="509"/>
    </location>
</feature>
<proteinExistence type="predicted"/>
<dbReference type="OrthoDB" id="10359732at2759"/>
<feature type="compositionally biased region" description="Basic and acidic residues" evidence="2">
    <location>
        <begin position="565"/>
        <end position="589"/>
    </location>
</feature>
<feature type="coiled-coil region" evidence="1">
    <location>
        <begin position="261"/>
        <end position="324"/>
    </location>
</feature>
<feature type="compositionally biased region" description="Polar residues" evidence="2">
    <location>
        <begin position="527"/>
        <end position="543"/>
    </location>
</feature>
<gene>
    <name evidence="3" type="ORF">BP5796_08268</name>
</gene>
<reference evidence="3 4" key="1">
    <citation type="journal article" date="2018" name="IMA Fungus">
        <title>IMA Genome-F 9: Draft genome sequence of Annulohypoxylon stygium, Aspergillus mulundensis, Berkeleyomyces basicola (syn. Thielaviopsis basicola), Ceratocystis smalleyi, two Cercospora beticola strains, Coleophoma cylindrospora, Fusarium fracticaudum, Phialophora cf. hyalina, and Morchella septimelata.</title>
        <authorList>
            <person name="Wingfield B.D."/>
            <person name="Bills G.F."/>
            <person name="Dong Y."/>
            <person name="Huang W."/>
            <person name="Nel W.J."/>
            <person name="Swalarsk-Parry B.S."/>
            <person name="Vaghefi N."/>
            <person name="Wilken P.M."/>
            <person name="An Z."/>
            <person name="de Beer Z.W."/>
            <person name="De Vos L."/>
            <person name="Chen L."/>
            <person name="Duong T.A."/>
            <person name="Gao Y."/>
            <person name="Hammerbacher A."/>
            <person name="Kikkert J.R."/>
            <person name="Li Y."/>
            <person name="Li H."/>
            <person name="Li K."/>
            <person name="Li Q."/>
            <person name="Liu X."/>
            <person name="Ma X."/>
            <person name="Naidoo K."/>
            <person name="Pethybridge S.J."/>
            <person name="Sun J."/>
            <person name="Steenkamp E.T."/>
            <person name="van der Nest M.A."/>
            <person name="van Wyk S."/>
            <person name="Wingfield M.J."/>
            <person name="Xiong C."/>
            <person name="Yue Q."/>
            <person name="Zhang X."/>
        </authorList>
    </citation>
    <scope>NUCLEOTIDE SEQUENCE [LARGE SCALE GENOMIC DNA]</scope>
    <source>
        <strain evidence="3 4">BP5796</strain>
    </source>
</reference>
<feature type="compositionally biased region" description="Basic and acidic residues" evidence="2">
    <location>
        <begin position="41"/>
        <end position="55"/>
    </location>
</feature>
<feature type="region of interest" description="Disordered" evidence="2">
    <location>
        <begin position="636"/>
        <end position="689"/>
    </location>
</feature>
<name>A0A3D8REE7_9HELO</name>
<feature type="compositionally biased region" description="Pro residues" evidence="2">
    <location>
        <begin position="680"/>
        <end position="689"/>
    </location>
</feature>
<feature type="compositionally biased region" description="Basic and acidic residues" evidence="2">
    <location>
        <begin position="1"/>
        <end position="11"/>
    </location>
</feature>